<protein>
    <submittedName>
        <fullName evidence="1">Uncharacterized protein</fullName>
    </submittedName>
</protein>
<gene>
    <name evidence="1" type="ORF">H9737_00825</name>
</gene>
<dbReference type="Proteomes" id="UP000824249">
    <property type="component" value="Unassembled WGS sequence"/>
</dbReference>
<reference evidence="1" key="2">
    <citation type="submission" date="2021-04" db="EMBL/GenBank/DDBJ databases">
        <authorList>
            <person name="Gilroy R."/>
        </authorList>
    </citation>
    <scope>NUCLEOTIDE SEQUENCE</scope>
    <source>
        <strain evidence="1">26628</strain>
    </source>
</reference>
<sequence length="318" mass="34723">MRVHFSAAIPCALRLGGAPAGMCGEAEKFADLPEDEEVLVEFLPADGDYFPLGFLWNARRAAAPRGVEYCLYGCGADVRAARFTPRSRTLRVLAQARAAGMLLTAFDCGGPHLCADGARFAAYDLPGEPIGLSEERIGGERFARALCRGGRTDRLLLLAPDGEAAFDGDADEYECGAALRVRARLFDLCGHTLARTFRAQGGKLVETERELTVREEFSPENADERRLPFALFETIAAGGDPTPYLAPSLTGQAEKLRGYLGDFCAVRPPKEIFYRVCGEVNAAGLVYRRADNVFDMRFFLADTEGNKVVNVRPVKMPR</sequence>
<reference evidence="1" key="1">
    <citation type="journal article" date="2021" name="PeerJ">
        <title>Extensive microbial diversity within the chicken gut microbiome revealed by metagenomics and culture.</title>
        <authorList>
            <person name="Gilroy R."/>
            <person name="Ravi A."/>
            <person name="Getino M."/>
            <person name="Pursley I."/>
            <person name="Horton D.L."/>
            <person name="Alikhan N.F."/>
            <person name="Baker D."/>
            <person name="Gharbi K."/>
            <person name="Hall N."/>
            <person name="Watson M."/>
            <person name="Adriaenssens E.M."/>
            <person name="Foster-Nyarko E."/>
            <person name="Jarju S."/>
            <person name="Secka A."/>
            <person name="Antonio M."/>
            <person name="Oren A."/>
            <person name="Chaudhuri R.R."/>
            <person name="La Ragione R."/>
            <person name="Hildebrand F."/>
            <person name="Pallen M.J."/>
        </authorList>
    </citation>
    <scope>NUCLEOTIDE SEQUENCE</scope>
    <source>
        <strain evidence="1">26628</strain>
    </source>
</reference>
<proteinExistence type="predicted"/>
<name>A0A9D1VTU9_9FIRM</name>
<dbReference type="EMBL" id="DXFD01000012">
    <property type="protein sequence ID" value="HIX46217.1"/>
    <property type="molecule type" value="Genomic_DNA"/>
</dbReference>
<evidence type="ECO:0000313" key="2">
    <source>
        <dbReference type="Proteomes" id="UP000824249"/>
    </source>
</evidence>
<evidence type="ECO:0000313" key="1">
    <source>
        <dbReference type="EMBL" id="HIX46217.1"/>
    </source>
</evidence>
<accession>A0A9D1VTU9</accession>
<dbReference type="AlphaFoldDB" id="A0A9D1VTU9"/>
<organism evidence="1 2">
    <name type="scientific">Candidatus Borkfalkia faecigallinarum</name>
    <dbReference type="NCBI Taxonomy" id="2838509"/>
    <lineage>
        <taxon>Bacteria</taxon>
        <taxon>Bacillati</taxon>
        <taxon>Bacillota</taxon>
        <taxon>Clostridia</taxon>
        <taxon>Christensenellales</taxon>
        <taxon>Christensenellaceae</taxon>
        <taxon>Candidatus Borkfalkia</taxon>
    </lineage>
</organism>
<comment type="caution">
    <text evidence="1">The sequence shown here is derived from an EMBL/GenBank/DDBJ whole genome shotgun (WGS) entry which is preliminary data.</text>
</comment>